<accession>A0AAQ4QUL2</accession>
<dbReference type="Pfam" id="PF06384">
    <property type="entry name" value="ICAT"/>
    <property type="match status" value="1"/>
</dbReference>
<dbReference type="PANTHER" id="PTHR47142:SF1">
    <property type="entry name" value="BETA-CATENIN-INTERACTING PROTEIN 1"/>
    <property type="match status" value="1"/>
</dbReference>
<evidence type="ECO:0000256" key="2">
    <source>
        <dbReference type="ARBA" id="ARBA00004496"/>
    </source>
</evidence>
<dbReference type="GO" id="GO:0005634">
    <property type="term" value="C:nucleus"/>
    <property type="evidence" value="ECO:0007669"/>
    <property type="project" value="UniProtKB-SubCell"/>
</dbReference>
<proteinExistence type="inferred from homology"/>
<dbReference type="FunFam" id="1.10.10.490:FF:000001">
    <property type="entry name" value="beta-catenin-interacting protein 1"/>
    <property type="match status" value="1"/>
</dbReference>
<keyword evidence="4" id="KW-0963">Cytoplasm</keyword>
<evidence type="ECO:0000256" key="4">
    <source>
        <dbReference type="ARBA" id="ARBA00022490"/>
    </source>
</evidence>
<evidence type="ECO:0000256" key="3">
    <source>
        <dbReference type="ARBA" id="ARBA00006505"/>
    </source>
</evidence>
<dbReference type="AlphaFoldDB" id="A0AAQ4QUL2"/>
<evidence type="ECO:0000256" key="7">
    <source>
        <dbReference type="ARBA" id="ARBA00023242"/>
    </source>
</evidence>
<feature type="domain" description="Beta-catenin-interacting ICAT" evidence="12">
    <location>
        <begin position="80"/>
        <end position="143"/>
    </location>
</feature>
<sequence length="226" mass="25552">MCSSEEGQRFPVRWRPLRPVAVLNMQQDARCAESVVRRSCADWRDVTPEQDALPTTTHHSNRAQKKEKLDQEGATGAGGMNREEAPGKSPEDMYIQQKVRVLLMLKKMGSNLTPSEEAFLRSYAGVVHSQMSQLPQHNIDQGKAFTHTHAHTRTHAHTHTHTHTHCSSLVLRPNSFPDGAQDCEITNALSHFSSAWVHHERPKQSSDIDVFARLSKWPLIKVVDRL</sequence>
<evidence type="ECO:0000256" key="8">
    <source>
        <dbReference type="ARBA" id="ARBA00054377"/>
    </source>
</evidence>
<dbReference type="GO" id="GO:0030877">
    <property type="term" value="C:beta-catenin destruction complex"/>
    <property type="evidence" value="ECO:0007669"/>
    <property type="project" value="TreeGrafter"/>
</dbReference>
<feature type="compositionally biased region" description="Basic and acidic residues" evidence="11">
    <location>
        <begin position="81"/>
        <end position="91"/>
    </location>
</feature>
<evidence type="ECO:0000313" key="14">
    <source>
        <dbReference type="Proteomes" id="UP000007635"/>
    </source>
</evidence>
<keyword evidence="14" id="KW-1185">Reference proteome</keyword>
<keyword evidence="7" id="KW-0539">Nucleus</keyword>
<comment type="similarity">
    <text evidence="3">Belongs to the CTNNBIP1 family.</text>
</comment>
<comment type="function">
    <text evidence="8">Prevents the interaction between CTNNB1 and TCF family members, and acts as a negative regulator of the Wnt signaling pathway.</text>
</comment>
<protein>
    <recommendedName>
        <fullName evidence="10">Beta-catenin-interacting protein 1</fullName>
    </recommendedName>
</protein>
<reference evidence="13" key="2">
    <citation type="submission" date="2025-08" db="UniProtKB">
        <authorList>
            <consortium name="Ensembl"/>
        </authorList>
    </citation>
    <scope>IDENTIFICATION</scope>
</reference>
<dbReference type="PANTHER" id="PTHR47142">
    <property type="entry name" value="BETA-CATENIN-INTERACTING PROTEIN 1"/>
    <property type="match status" value="1"/>
</dbReference>
<dbReference type="Proteomes" id="UP000007635">
    <property type="component" value="Chromosome XII"/>
</dbReference>
<reference evidence="13" key="3">
    <citation type="submission" date="2025-09" db="UniProtKB">
        <authorList>
            <consortium name="Ensembl"/>
        </authorList>
    </citation>
    <scope>IDENTIFICATION</scope>
</reference>
<dbReference type="GO" id="GO:0008285">
    <property type="term" value="P:negative regulation of cell population proliferation"/>
    <property type="evidence" value="ECO:0007669"/>
    <property type="project" value="UniProtKB-ARBA"/>
</dbReference>
<dbReference type="GO" id="GO:0008013">
    <property type="term" value="F:beta-catenin binding"/>
    <property type="evidence" value="ECO:0007669"/>
    <property type="project" value="InterPro"/>
</dbReference>
<evidence type="ECO:0000256" key="1">
    <source>
        <dbReference type="ARBA" id="ARBA00004123"/>
    </source>
</evidence>
<evidence type="ECO:0000313" key="13">
    <source>
        <dbReference type="Ensembl" id="ENSGACP00000054168.1"/>
    </source>
</evidence>
<keyword evidence="6" id="KW-0879">Wnt signaling pathway</keyword>
<evidence type="ECO:0000256" key="9">
    <source>
        <dbReference type="ARBA" id="ARBA00061903"/>
    </source>
</evidence>
<evidence type="ECO:0000256" key="6">
    <source>
        <dbReference type="ARBA" id="ARBA00022687"/>
    </source>
</evidence>
<dbReference type="Gene3D" id="1.10.10.490">
    <property type="entry name" value="Beta-catenin-interacting ICAT"/>
    <property type="match status" value="1"/>
</dbReference>
<dbReference type="InterPro" id="IPR009428">
    <property type="entry name" value="ICAT_dom"/>
</dbReference>
<dbReference type="Ensembl" id="ENSGACT00000074173.1">
    <property type="protein sequence ID" value="ENSGACP00000054168.1"/>
    <property type="gene ID" value="ENSGACG00000007303.2"/>
</dbReference>
<evidence type="ECO:0000256" key="11">
    <source>
        <dbReference type="SAM" id="MobiDB-lite"/>
    </source>
</evidence>
<keyword evidence="5" id="KW-0597">Phosphoprotein</keyword>
<dbReference type="InterPro" id="IPR036911">
    <property type="entry name" value="ICAT_sf"/>
</dbReference>
<dbReference type="GO" id="GO:0016055">
    <property type="term" value="P:Wnt signaling pathway"/>
    <property type="evidence" value="ECO:0007669"/>
    <property type="project" value="UniProtKB-KW"/>
</dbReference>
<reference evidence="13 14" key="1">
    <citation type="journal article" date="2021" name="G3 (Bethesda)">
        <title>Improved contiguity of the threespine stickleback genome using long-read sequencing.</title>
        <authorList>
            <person name="Nath S."/>
            <person name="Shaw D.E."/>
            <person name="White M.A."/>
        </authorList>
    </citation>
    <scope>NUCLEOTIDE SEQUENCE [LARGE SCALE GENOMIC DNA]</scope>
    <source>
        <strain evidence="13 14">Lake Benthic</strain>
    </source>
</reference>
<dbReference type="SUPFAM" id="SSF81730">
    <property type="entry name" value="beta-catenin-interacting protein ICAT"/>
    <property type="match status" value="1"/>
</dbReference>
<name>A0AAQ4QUL2_GASAC</name>
<dbReference type="GO" id="GO:0090090">
    <property type="term" value="P:negative regulation of canonical Wnt signaling pathway"/>
    <property type="evidence" value="ECO:0007669"/>
    <property type="project" value="UniProtKB-ARBA"/>
</dbReference>
<dbReference type="GO" id="GO:0005829">
    <property type="term" value="C:cytosol"/>
    <property type="evidence" value="ECO:0007669"/>
    <property type="project" value="TreeGrafter"/>
</dbReference>
<organism evidence="13 14">
    <name type="scientific">Gasterosteus aculeatus aculeatus</name>
    <name type="common">three-spined stickleback</name>
    <dbReference type="NCBI Taxonomy" id="481459"/>
    <lineage>
        <taxon>Eukaryota</taxon>
        <taxon>Metazoa</taxon>
        <taxon>Chordata</taxon>
        <taxon>Craniata</taxon>
        <taxon>Vertebrata</taxon>
        <taxon>Euteleostomi</taxon>
        <taxon>Actinopterygii</taxon>
        <taxon>Neopterygii</taxon>
        <taxon>Teleostei</taxon>
        <taxon>Neoteleostei</taxon>
        <taxon>Acanthomorphata</taxon>
        <taxon>Eupercaria</taxon>
        <taxon>Perciformes</taxon>
        <taxon>Cottioidei</taxon>
        <taxon>Gasterosteales</taxon>
        <taxon>Gasterosteidae</taxon>
        <taxon>Gasterosteus</taxon>
    </lineage>
</organism>
<comment type="subcellular location">
    <subcellularLocation>
        <location evidence="2">Cytoplasm</location>
    </subcellularLocation>
    <subcellularLocation>
        <location evidence="1">Nucleus</location>
    </subcellularLocation>
</comment>
<dbReference type="GO" id="GO:0000122">
    <property type="term" value="P:negative regulation of transcription by RNA polymerase II"/>
    <property type="evidence" value="ECO:0007669"/>
    <property type="project" value="UniProtKB-ARBA"/>
</dbReference>
<comment type="subunit">
    <text evidence="9">Binds CTNNB1.</text>
</comment>
<dbReference type="GeneTree" id="ENSGT00940000161133"/>
<feature type="region of interest" description="Disordered" evidence="11">
    <location>
        <begin position="48"/>
        <end position="92"/>
    </location>
</feature>
<evidence type="ECO:0000259" key="12">
    <source>
        <dbReference type="Pfam" id="PF06384"/>
    </source>
</evidence>
<evidence type="ECO:0000256" key="5">
    <source>
        <dbReference type="ARBA" id="ARBA00022553"/>
    </source>
</evidence>
<evidence type="ECO:0000256" key="10">
    <source>
        <dbReference type="ARBA" id="ARBA00067674"/>
    </source>
</evidence>